<dbReference type="PIRSF" id="PIRSF016493">
    <property type="entry name" value="Glycyl_aminpptds"/>
    <property type="match status" value="1"/>
</dbReference>
<protein>
    <submittedName>
        <fullName evidence="3">PDZ domain-containing protein</fullName>
    </submittedName>
</protein>
<keyword evidence="4" id="KW-1185">Reference proteome</keyword>
<feature type="domain" description="Peptidase M61 N-terminal" evidence="2">
    <location>
        <begin position="13"/>
        <end position="176"/>
    </location>
</feature>
<dbReference type="SUPFAM" id="SSF55486">
    <property type="entry name" value="Metalloproteases ('zincins'), catalytic domain"/>
    <property type="match status" value="1"/>
</dbReference>
<organism evidence="3 4">
    <name type="scientific">Ferrimonas pelagia</name>
    <dbReference type="NCBI Taxonomy" id="1177826"/>
    <lineage>
        <taxon>Bacteria</taxon>
        <taxon>Pseudomonadati</taxon>
        <taxon>Pseudomonadota</taxon>
        <taxon>Gammaproteobacteria</taxon>
        <taxon>Alteromonadales</taxon>
        <taxon>Ferrimonadaceae</taxon>
        <taxon>Ferrimonas</taxon>
    </lineage>
</organism>
<evidence type="ECO:0000259" key="2">
    <source>
        <dbReference type="Pfam" id="PF17899"/>
    </source>
</evidence>
<proteinExistence type="predicted"/>
<evidence type="ECO:0000313" key="3">
    <source>
        <dbReference type="EMBL" id="GAA4901211.1"/>
    </source>
</evidence>
<dbReference type="InterPro" id="IPR036034">
    <property type="entry name" value="PDZ_sf"/>
</dbReference>
<dbReference type="Proteomes" id="UP001499988">
    <property type="component" value="Unassembled WGS sequence"/>
</dbReference>
<evidence type="ECO:0000259" key="1">
    <source>
        <dbReference type="Pfam" id="PF05299"/>
    </source>
</evidence>
<name>A0ABP9FLZ8_9GAMM</name>
<dbReference type="EMBL" id="BAABJZ010000104">
    <property type="protein sequence ID" value="GAA4901211.1"/>
    <property type="molecule type" value="Genomic_DNA"/>
</dbReference>
<dbReference type="Gene3D" id="2.30.42.10">
    <property type="match status" value="1"/>
</dbReference>
<gene>
    <name evidence="3" type="ORF">GCM10023333_38990</name>
</gene>
<sequence length="577" mass="66459">MAIVLTPVQAGVRYDIVLEHPQRQWLEVSMHLPTSESSELILQLPNWRTGRYQLLPMADGIRQFEAVDGQGQQLNWGKVDRARWRITLDSPGPVTVRYRVHANELADRSRHVDDSHAYLDASGLLMYTDAWRDQAVTVSLQVPQGWRSVSGMERIGPHAFRAANYDILVDSPIETGLHQSWQFQVDQRDYELVIWGEGNYDAAQILEDLKALVAVGGRYYRGQYPYQYYLFIVHATDGARGATEHRNSTVIQRPRWRFGERKDYLSFLSTASHELVHTWHVKRYRPKGLVPYDYQNDNYSELLWFAEGGTSYLQDRWLLEAGIMTPKEFLNGLAKRIHQHQRRPGVAIQSVSEASFDNWIARHGDYGHNNSVSIYSQGYMASWALESWLLNRGSSMQALHQALLRRFSLPASYDPEQFRGLLSELGQASIEPWWQQHVMQPLSLNFDALLAEVGLEWVDATEREWDLGLATEQGEITRLDRHGAAWTAGLALQDRIVALNGLRWQASHWRSLLAGHEEGDIIEVSVFRRDRLIQRPLRLLRTPKVEGTIQPMASTSPEQRHRFLQWSGIEWPFSAEE</sequence>
<dbReference type="Pfam" id="PF17899">
    <property type="entry name" value="Peptidase_M61_N"/>
    <property type="match status" value="1"/>
</dbReference>
<feature type="domain" description="Peptidase M61 catalytic" evidence="1">
    <location>
        <begin position="267"/>
        <end position="380"/>
    </location>
</feature>
<dbReference type="InterPro" id="IPR027268">
    <property type="entry name" value="Peptidase_M4/M1_CTD_sf"/>
</dbReference>
<dbReference type="SUPFAM" id="SSF50156">
    <property type="entry name" value="PDZ domain-like"/>
    <property type="match status" value="1"/>
</dbReference>
<dbReference type="InterPro" id="IPR040756">
    <property type="entry name" value="Peptidase_M61_N"/>
</dbReference>
<dbReference type="Gene3D" id="2.60.40.3650">
    <property type="match status" value="1"/>
</dbReference>
<accession>A0ABP9FLZ8</accession>
<comment type="caution">
    <text evidence="3">The sequence shown here is derived from an EMBL/GenBank/DDBJ whole genome shotgun (WGS) entry which is preliminary data.</text>
</comment>
<reference evidence="4" key="1">
    <citation type="journal article" date="2019" name="Int. J. Syst. Evol. Microbiol.">
        <title>The Global Catalogue of Microorganisms (GCM) 10K type strain sequencing project: providing services to taxonomists for standard genome sequencing and annotation.</title>
        <authorList>
            <consortium name="The Broad Institute Genomics Platform"/>
            <consortium name="The Broad Institute Genome Sequencing Center for Infectious Disease"/>
            <person name="Wu L."/>
            <person name="Ma J."/>
        </authorList>
    </citation>
    <scope>NUCLEOTIDE SEQUENCE [LARGE SCALE GENOMIC DNA]</scope>
    <source>
        <strain evidence="4">JCM 18401</strain>
    </source>
</reference>
<dbReference type="Pfam" id="PF05299">
    <property type="entry name" value="Peptidase_M61"/>
    <property type="match status" value="1"/>
</dbReference>
<dbReference type="InterPro" id="IPR007963">
    <property type="entry name" value="Peptidase_M61_catalytic"/>
</dbReference>
<evidence type="ECO:0000313" key="4">
    <source>
        <dbReference type="Proteomes" id="UP001499988"/>
    </source>
</evidence>
<dbReference type="InterPro" id="IPR024191">
    <property type="entry name" value="Peptidase_M61"/>
</dbReference>
<dbReference type="Gene3D" id="1.10.390.10">
    <property type="entry name" value="Neutral Protease Domain 2"/>
    <property type="match status" value="1"/>
</dbReference>